<sequence>MTCEPVSLYRQTLAKRQRQYDYAIATDEYTPFLYPWDSLPALYLLLAIAITPKIPPRPARAARYIAFVSVLCHGVYVVRHRRTLWLAAGYGIGLMIAWGVIMSGALLLCNDVRRDFRRLEKRAVKTESADSDPAKLTATSSQPDPTQDVGMTKRRMPSSYPFSGTKQSFPRSKKPQPPSQPYKLVWEGYPYNSGWYHVLDWTLDLMTSFRAVGWEHRISTVGRIDPSAQRDTPEKVSATGGSSDESQASSTISQYSRSPQLRALRGFITNYLLLDFLKTVMVTDPYFLGIAPLESRTPWRWLARLDDAVPIATRFFRLGITMFGVVSALSLIFSLSPLFFATILPALVDVTKITKAPLLELWMYPVYWQPLSTSVMSSGLAGLWGKCWHQMFRFGISEPSRVLIERLNLDARVDVARVVRLLVAFTLSGSIHASASYTTFSLNGSHPFSGPLLFFFLQGIGILLQSFIVKLLHRNAPWVKDLPSAVGQTVNVLFVVSYLYFTGPLLANDFANSGVWLFEPVPISLFRGIGLGPGGKDEGWWVWNQEGSRSMGWWMGDRWWERALAIY</sequence>
<protein>
    <recommendedName>
        <fullName evidence="9">Wax synthase domain-containing protein</fullName>
    </recommendedName>
</protein>
<gene>
    <name evidence="10" type="ORF">PV07_10696</name>
</gene>
<feature type="transmembrane region" description="Helical" evidence="8">
    <location>
        <begin position="32"/>
        <end position="49"/>
    </location>
</feature>
<feature type="region of interest" description="Disordered" evidence="7">
    <location>
        <begin position="225"/>
        <end position="254"/>
    </location>
</feature>
<dbReference type="GO" id="GO:0016020">
    <property type="term" value="C:membrane"/>
    <property type="evidence" value="ECO:0007669"/>
    <property type="project" value="UniProtKB-SubCell"/>
</dbReference>
<evidence type="ECO:0000256" key="4">
    <source>
        <dbReference type="ARBA" id="ARBA00022692"/>
    </source>
</evidence>
<dbReference type="Pfam" id="PF13813">
    <property type="entry name" value="MBOAT_2"/>
    <property type="match status" value="1"/>
</dbReference>
<dbReference type="PANTHER" id="PTHR31595:SF67">
    <property type="entry name" value="WAX SYNTHASE DOMAIN-CONTAINING PROTEIN"/>
    <property type="match status" value="1"/>
</dbReference>
<feature type="region of interest" description="Disordered" evidence="7">
    <location>
        <begin position="127"/>
        <end position="179"/>
    </location>
</feature>
<keyword evidence="5 8" id="KW-1133">Transmembrane helix</keyword>
<dbReference type="Proteomes" id="UP000054466">
    <property type="component" value="Unassembled WGS sequence"/>
</dbReference>
<dbReference type="HOGENOM" id="CLU_021051_2_0_1"/>
<keyword evidence="3" id="KW-0808">Transferase</keyword>
<accession>A0A0D2C3M7</accession>
<dbReference type="RefSeq" id="XP_016245236.1">
    <property type="nucleotide sequence ID" value="XM_016398045.1"/>
</dbReference>
<keyword evidence="4 8" id="KW-0812">Transmembrane</keyword>
<dbReference type="PANTHER" id="PTHR31595">
    <property type="entry name" value="LONG-CHAIN-ALCOHOL O-FATTY-ACYLTRANSFERASE 3-RELATED"/>
    <property type="match status" value="1"/>
</dbReference>
<dbReference type="AlphaFoldDB" id="A0A0D2C3M7"/>
<feature type="transmembrane region" description="Helical" evidence="8">
    <location>
        <begin position="323"/>
        <end position="347"/>
    </location>
</feature>
<feature type="transmembrane region" description="Helical" evidence="8">
    <location>
        <begin position="84"/>
        <end position="109"/>
    </location>
</feature>
<keyword evidence="6 8" id="KW-0472">Membrane</keyword>
<evidence type="ECO:0000256" key="3">
    <source>
        <dbReference type="ARBA" id="ARBA00022679"/>
    </source>
</evidence>
<dbReference type="EMBL" id="KN847045">
    <property type="protein sequence ID" value="KIW25020.1"/>
    <property type="molecule type" value="Genomic_DNA"/>
</dbReference>
<proteinExistence type="inferred from homology"/>
<evidence type="ECO:0000259" key="9">
    <source>
        <dbReference type="Pfam" id="PF13813"/>
    </source>
</evidence>
<evidence type="ECO:0000313" key="10">
    <source>
        <dbReference type="EMBL" id="KIW25020.1"/>
    </source>
</evidence>
<dbReference type="GeneID" id="27349890"/>
<dbReference type="VEuPathDB" id="FungiDB:PV07_10696"/>
<evidence type="ECO:0000256" key="7">
    <source>
        <dbReference type="SAM" id="MobiDB-lite"/>
    </source>
</evidence>
<evidence type="ECO:0000256" key="2">
    <source>
        <dbReference type="ARBA" id="ARBA00007282"/>
    </source>
</evidence>
<feature type="compositionally biased region" description="Polar residues" evidence="7">
    <location>
        <begin position="239"/>
        <end position="254"/>
    </location>
</feature>
<evidence type="ECO:0000256" key="6">
    <source>
        <dbReference type="ARBA" id="ARBA00023136"/>
    </source>
</evidence>
<feature type="domain" description="Wax synthase" evidence="9">
    <location>
        <begin position="368"/>
        <end position="456"/>
    </location>
</feature>
<evidence type="ECO:0000256" key="5">
    <source>
        <dbReference type="ARBA" id="ARBA00022989"/>
    </source>
</evidence>
<dbReference type="InterPro" id="IPR032805">
    <property type="entry name" value="Wax_synthase_dom"/>
</dbReference>
<feature type="transmembrane region" description="Helical" evidence="8">
    <location>
        <begin position="61"/>
        <end position="78"/>
    </location>
</feature>
<evidence type="ECO:0000256" key="8">
    <source>
        <dbReference type="SAM" id="Phobius"/>
    </source>
</evidence>
<comment type="similarity">
    <text evidence="2">Belongs to the wax synthase family.</text>
</comment>
<dbReference type="OrthoDB" id="2796277at2759"/>
<keyword evidence="11" id="KW-1185">Reference proteome</keyword>
<organism evidence="10 11">
    <name type="scientific">Cladophialophora immunda</name>
    <dbReference type="NCBI Taxonomy" id="569365"/>
    <lineage>
        <taxon>Eukaryota</taxon>
        <taxon>Fungi</taxon>
        <taxon>Dikarya</taxon>
        <taxon>Ascomycota</taxon>
        <taxon>Pezizomycotina</taxon>
        <taxon>Eurotiomycetes</taxon>
        <taxon>Chaetothyriomycetidae</taxon>
        <taxon>Chaetothyriales</taxon>
        <taxon>Herpotrichiellaceae</taxon>
        <taxon>Cladophialophora</taxon>
    </lineage>
</organism>
<reference evidence="10 11" key="1">
    <citation type="submission" date="2015-01" db="EMBL/GenBank/DDBJ databases">
        <title>The Genome Sequence of Cladophialophora immunda CBS83496.</title>
        <authorList>
            <consortium name="The Broad Institute Genomics Platform"/>
            <person name="Cuomo C."/>
            <person name="de Hoog S."/>
            <person name="Gorbushina A."/>
            <person name="Stielow B."/>
            <person name="Teixiera M."/>
            <person name="Abouelleil A."/>
            <person name="Chapman S.B."/>
            <person name="Priest M."/>
            <person name="Young S.K."/>
            <person name="Wortman J."/>
            <person name="Nusbaum C."/>
            <person name="Birren B."/>
        </authorList>
    </citation>
    <scope>NUCLEOTIDE SEQUENCE [LARGE SCALE GENOMIC DNA]</scope>
    <source>
        <strain evidence="10 11">CBS 83496</strain>
    </source>
</reference>
<evidence type="ECO:0000256" key="1">
    <source>
        <dbReference type="ARBA" id="ARBA00004141"/>
    </source>
</evidence>
<dbReference type="GO" id="GO:0008374">
    <property type="term" value="F:O-acyltransferase activity"/>
    <property type="evidence" value="ECO:0007669"/>
    <property type="project" value="InterPro"/>
</dbReference>
<name>A0A0D2C3M7_9EURO</name>
<feature type="transmembrane region" description="Helical" evidence="8">
    <location>
        <begin position="452"/>
        <end position="472"/>
    </location>
</feature>
<evidence type="ECO:0000313" key="11">
    <source>
        <dbReference type="Proteomes" id="UP000054466"/>
    </source>
</evidence>
<dbReference type="GO" id="GO:0006629">
    <property type="term" value="P:lipid metabolic process"/>
    <property type="evidence" value="ECO:0007669"/>
    <property type="project" value="InterPro"/>
</dbReference>
<feature type="transmembrane region" description="Helical" evidence="8">
    <location>
        <begin position="418"/>
        <end position="440"/>
    </location>
</feature>
<dbReference type="InterPro" id="IPR044851">
    <property type="entry name" value="Wax_synthase"/>
</dbReference>
<comment type="subcellular location">
    <subcellularLocation>
        <location evidence="1">Membrane</location>
        <topology evidence="1">Multi-pass membrane protein</topology>
    </subcellularLocation>
</comment>